<dbReference type="Pfam" id="PF02311">
    <property type="entry name" value="AraC_binding"/>
    <property type="match status" value="1"/>
</dbReference>
<dbReference type="EMBL" id="BHEO01000008">
    <property type="protein sequence ID" value="GBU05273.1"/>
    <property type="molecule type" value="Genomic_DNA"/>
</dbReference>
<dbReference type="AlphaFoldDB" id="A0A4R3JS04"/>
<feature type="domain" description="HTH araC/xylS-type" evidence="4">
    <location>
        <begin position="174"/>
        <end position="271"/>
    </location>
</feature>
<dbReference type="SUPFAM" id="SSF46689">
    <property type="entry name" value="Homeodomain-like"/>
    <property type="match status" value="2"/>
</dbReference>
<dbReference type="Proteomes" id="UP000702954">
    <property type="component" value="Unassembled WGS sequence"/>
</dbReference>
<dbReference type="InterPro" id="IPR009057">
    <property type="entry name" value="Homeodomain-like_sf"/>
</dbReference>
<dbReference type="GO" id="GO:0003700">
    <property type="term" value="F:DNA-binding transcription factor activity"/>
    <property type="evidence" value="ECO:0007669"/>
    <property type="project" value="InterPro"/>
</dbReference>
<dbReference type="InterPro" id="IPR018060">
    <property type="entry name" value="HTH_AraC"/>
</dbReference>
<dbReference type="Pfam" id="PF12833">
    <property type="entry name" value="HTH_18"/>
    <property type="match status" value="1"/>
</dbReference>
<evidence type="ECO:0000256" key="1">
    <source>
        <dbReference type="ARBA" id="ARBA00023015"/>
    </source>
</evidence>
<evidence type="ECO:0000313" key="5">
    <source>
        <dbReference type="EMBL" id="GBU05273.1"/>
    </source>
</evidence>
<dbReference type="RefSeq" id="WP_008976420.1">
    <property type="nucleotide sequence ID" value="NZ_BHEO01000008.1"/>
</dbReference>
<reference evidence="6 7" key="2">
    <citation type="submission" date="2019-03" db="EMBL/GenBank/DDBJ databases">
        <title>Genomic Encyclopedia of Type Strains, Phase IV (KMG-IV): sequencing the most valuable type-strain genomes for metagenomic binning, comparative biology and taxonomic classification.</title>
        <authorList>
            <person name="Goeker M."/>
        </authorList>
    </citation>
    <scope>NUCLEOTIDE SEQUENCE [LARGE SCALE GENOMIC DNA]</scope>
    <source>
        <strain evidence="6 7">DSM 103426</strain>
    </source>
</reference>
<evidence type="ECO:0000259" key="4">
    <source>
        <dbReference type="PROSITE" id="PS01124"/>
    </source>
</evidence>
<keyword evidence="3" id="KW-0804">Transcription</keyword>
<keyword evidence="8" id="KW-1185">Reference proteome</keyword>
<keyword evidence="1" id="KW-0805">Transcription regulation</keyword>
<evidence type="ECO:0000313" key="6">
    <source>
        <dbReference type="EMBL" id="TCS69939.1"/>
    </source>
</evidence>
<dbReference type="EMBL" id="SLZV01000002">
    <property type="protein sequence ID" value="TCS69939.1"/>
    <property type="molecule type" value="Genomic_DNA"/>
</dbReference>
<gene>
    <name evidence="6" type="ORF">EDD74_102109</name>
    <name evidence="5" type="ORF">FAEUMB_18140</name>
</gene>
<dbReference type="InterPro" id="IPR003313">
    <property type="entry name" value="AraC-bd"/>
</dbReference>
<organism evidence="6 7">
    <name type="scientific">Faecalimonas umbilicata</name>
    <dbReference type="NCBI Taxonomy" id="1912855"/>
    <lineage>
        <taxon>Bacteria</taxon>
        <taxon>Bacillati</taxon>
        <taxon>Bacillota</taxon>
        <taxon>Clostridia</taxon>
        <taxon>Lachnospirales</taxon>
        <taxon>Lachnospiraceae</taxon>
        <taxon>Faecalimonas</taxon>
    </lineage>
</organism>
<dbReference type="InterPro" id="IPR037923">
    <property type="entry name" value="HTH-like"/>
</dbReference>
<dbReference type="GO" id="GO:0043565">
    <property type="term" value="F:sequence-specific DNA binding"/>
    <property type="evidence" value="ECO:0007669"/>
    <property type="project" value="InterPro"/>
</dbReference>
<keyword evidence="2 6" id="KW-0238">DNA-binding</keyword>
<comment type="caution">
    <text evidence="6">The sequence shown here is derived from an EMBL/GenBank/DDBJ whole genome shotgun (WGS) entry which is preliminary data.</text>
</comment>
<evidence type="ECO:0000256" key="3">
    <source>
        <dbReference type="ARBA" id="ARBA00023163"/>
    </source>
</evidence>
<protein>
    <submittedName>
        <fullName evidence="5">AraC family transcriptional regulator</fullName>
    </submittedName>
    <submittedName>
        <fullName evidence="6">AraC-like DNA-binding protein</fullName>
    </submittedName>
</protein>
<name>A0A4R3JS04_9FIRM</name>
<accession>A0A4R3JS04</accession>
<evidence type="ECO:0000256" key="2">
    <source>
        <dbReference type="ARBA" id="ARBA00023125"/>
    </source>
</evidence>
<dbReference type="SMART" id="SM00342">
    <property type="entry name" value="HTH_ARAC"/>
    <property type="match status" value="1"/>
</dbReference>
<proteinExistence type="predicted"/>
<dbReference type="Proteomes" id="UP000294613">
    <property type="component" value="Unassembled WGS sequence"/>
</dbReference>
<dbReference type="SUPFAM" id="SSF51215">
    <property type="entry name" value="Regulatory protein AraC"/>
    <property type="match status" value="1"/>
</dbReference>
<sequence>MREEYFAKEYVYTNAKKKTFSSGNFYMILFVTSGKCSYTYDHQTFLCATEDILLVNPNTTFLLEYTPSKIPLKFLQVGFTSELLTRLSDENTDLESCFHVVPYECTCVHSSSEITMLIKNLSKKLLTLPQEQTDFGHRLFEDSILTMLIVLVLRACIRTEFQTNTKVRPRLSLDDIFIFIKHHLHEEISLDRLEKEFYISKYHICREFKRQTGMTVHRYIVKSKLDLCKRLLEKGYPMIEIYKICGLGNYNHLFRAFKKEFGMTPKEYVRQIQEHTSEISDRS</sequence>
<dbReference type="Gene3D" id="1.10.10.60">
    <property type="entry name" value="Homeodomain-like"/>
    <property type="match status" value="2"/>
</dbReference>
<dbReference type="PANTHER" id="PTHR43280:SF34">
    <property type="entry name" value="ARAC-FAMILY TRANSCRIPTIONAL REGULATOR"/>
    <property type="match status" value="1"/>
</dbReference>
<evidence type="ECO:0000313" key="7">
    <source>
        <dbReference type="Proteomes" id="UP000294613"/>
    </source>
</evidence>
<evidence type="ECO:0000313" key="8">
    <source>
        <dbReference type="Proteomes" id="UP000702954"/>
    </source>
</evidence>
<reference evidence="5 8" key="1">
    <citation type="journal article" date="2018" name="Int. J. Syst. Evol. Microbiol.">
        <title>Draft Genome Sequence of Faecalimonas umbilicata JCM 30896T, an Acetate-Producing Bacterium Isolated from Human Feces.</title>
        <authorList>
            <person name="Sakamoto M."/>
            <person name="Ikeyama N."/>
            <person name="Yuki M."/>
            <person name="Ohkuma M."/>
        </authorList>
    </citation>
    <scope>NUCLEOTIDE SEQUENCE [LARGE SCALE GENOMIC DNA]</scope>
    <source>
        <strain evidence="5 8">EGH7</strain>
    </source>
</reference>
<dbReference type="PANTHER" id="PTHR43280">
    <property type="entry name" value="ARAC-FAMILY TRANSCRIPTIONAL REGULATOR"/>
    <property type="match status" value="1"/>
</dbReference>
<dbReference type="PROSITE" id="PS01124">
    <property type="entry name" value="HTH_ARAC_FAMILY_2"/>
    <property type="match status" value="1"/>
</dbReference>